<protein>
    <submittedName>
        <fullName evidence="2">Uncharacterized protein</fullName>
    </submittedName>
</protein>
<evidence type="ECO:0000313" key="2">
    <source>
        <dbReference type="EMBL" id="GAG51524.1"/>
    </source>
</evidence>
<feature type="region of interest" description="Disordered" evidence="1">
    <location>
        <begin position="21"/>
        <end position="41"/>
    </location>
</feature>
<organism evidence="2">
    <name type="scientific">marine sediment metagenome</name>
    <dbReference type="NCBI Taxonomy" id="412755"/>
    <lineage>
        <taxon>unclassified sequences</taxon>
        <taxon>metagenomes</taxon>
        <taxon>ecological metagenomes</taxon>
    </lineage>
</organism>
<accession>X0Y6K3</accession>
<reference evidence="2" key="1">
    <citation type="journal article" date="2014" name="Front. Microbiol.">
        <title>High frequency of phylogenetically diverse reductive dehalogenase-homologous genes in deep subseafloor sedimentary metagenomes.</title>
        <authorList>
            <person name="Kawai M."/>
            <person name="Futagami T."/>
            <person name="Toyoda A."/>
            <person name="Takaki Y."/>
            <person name="Nishi S."/>
            <person name="Hori S."/>
            <person name="Arai W."/>
            <person name="Tsubouchi T."/>
            <person name="Morono Y."/>
            <person name="Uchiyama I."/>
            <person name="Ito T."/>
            <person name="Fujiyama A."/>
            <person name="Inagaki F."/>
            <person name="Takami H."/>
        </authorList>
    </citation>
    <scope>NUCLEOTIDE SEQUENCE</scope>
    <source>
        <strain evidence="2">Expedition CK06-06</strain>
    </source>
</reference>
<evidence type="ECO:0000256" key="1">
    <source>
        <dbReference type="SAM" id="MobiDB-lite"/>
    </source>
</evidence>
<sequence>MSADAQATVVEPMSVEFKTDVPKGALSQPANRYNQGFRMEK</sequence>
<dbReference type="AlphaFoldDB" id="X0Y6K3"/>
<comment type="caution">
    <text evidence="2">The sequence shown here is derived from an EMBL/GenBank/DDBJ whole genome shotgun (WGS) entry which is preliminary data.</text>
</comment>
<proteinExistence type="predicted"/>
<dbReference type="EMBL" id="BARS01052114">
    <property type="protein sequence ID" value="GAG51524.1"/>
    <property type="molecule type" value="Genomic_DNA"/>
</dbReference>
<name>X0Y6K3_9ZZZZ</name>
<gene>
    <name evidence="2" type="ORF">S01H1_77530</name>
</gene>